<dbReference type="Proteomes" id="UP000469452">
    <property type="component" value="Unassembled WGS sequence"/>
</dbReference>
<name>A0A397BPB9_APHAT</name>
<sequence>MLVAKSTTFNDLVSDTTLKSKAASFLEAPHLAQPHEDFTDGIPYLYVGQGELAYSYHSHPLALVSDDATTCCIVMLHDSARFCLAHVDSSKQVRFLFDHWKSTRAVDDSSTTKVHVVGGYEDENGTGHAIVESILSAMQVGPRPFQVELWVTGPLNTLPPNASSAFALPRARGALCIGSAAGCAASSVDFAPNTYRGPLFNQRMACTPSTPLHLLKTGAALECTLGPYTRLSLTLQPSDVPKFQTWIDDASDEAFLSRWSTSPYAEGPKFVADVKARFQFCIDQVGHHHQHTVLHRTQRYQYDCETHEWVGVL</sequence>
<dbReference type="GO" id="GO:0006511">
    <property type="term" value="P:ubiquitin-dependent protein catabolic process"/>
    <property type="evidence" value="ECO:0007669"/>
    <property type="project" value="TreeGrafter"/>
</dbReference>
<dbReference type="EMBL" id="QUSZ01007206">
    <property type="protein sequence ID" value="RHY03209.1"/>
    <property type="molecule type" value="Genomic_DNA"/>
</dbReference>
<evidence type="ECO:0000313" key="1">
    <source>
        <dbReference type="EMBL" id="KAF0757895.1"/>
    </source>
</evidence>
<dbReference type="Proteomes" id="UP000265427">
    <property type="component" value="Unassembled WGS sequence"/>
</dbReference>
<accession>A0A397BPB9</accession>
<evidence type="ECO:0000313" key="6">
    <source>
        <dbReference type="Proteomes" id="UP000265427"/>
    </source>
</evidence>
<evidence type="ECO:0000313" key="10">
    <source>
        <dbReference type="Proteomes" id="UP000469452"/>
    </source>
</evidence>
<dbReference type="EMBL" id="QUTA01003465">
    <property type="protein sequence ID" value="RHY23467.1"/>
    <property type="molecule type" value="Genomic_DNA"/>
</dbReference>
<dbReference type="PANTHER" id="PTHR12498:SF0">
    <property type="entry name" value="PROTEIN N-TERMINAL ASPARAGINE AMIDOHYDROLASE"/>
    <property type="match status" value="1"/>
</dbReference>
<evidence type="ECO:0000313" key="9">
    <source>
        <dbReference type="Proteomes" id="UP000286510"/>
    </source>
</evidence>
<gene>
    <name evidence="1" type="ORF">AaE_004112</name>
    <name evidence="3" type="ORF">DYB25_007687</name>
    <name evidence="5" type="ORF">DYB26_011420</name>
    <name evidence="4" type="ORF">DYB34_008684</name>
    <name evidence="2" type="ORF">DYB36_008370</name>
</gene>
<dbReference type="InterPro" id="IPR026750">
    <property type="entry name" value="NTAN1"/>
</dbReference>
<protein>
    <submittedName>
        <fullName evidence="3">Uncharacterized protein</fullName>
    </submittedName>
</protein>
<evidence type="ECO:0000313" key="3">
    <source>
        <dbReference type="EMBL" id="RHY23467.1"/>
    </source>
</evidence>
<evidence type="ECO:0000313" key="4">
    <source>
        <dbReference type="EMBL" id="RHY38532.1"/>
    </source>
</evidence>
<evidence type="ECO:0000313" key="5">
    <source>
        <dbReference type="EMBL" id="RHZ08626.1"/>
    </source>
</evidence>
<comment type="caution">
    <text evidence="3">The sequence shown here is derived from an EMBL/GenBank/DDBJ whole genome shotgun (WGS) entry which is preliminary data.</text>
</comment>
<proteinExistence type="predicted"/>
<dbReference type="EMBL" id="QUTF01015758">
    <property type="protein sequence ID" value="RHZ08626.1"/>
    <property type="molecule type" value="Genomic_DNA"/>
</dbReference>
<dbReference type="VEuPathDB" id="FungiDB:H257_03855"/>
<evidence type="ECO:0000313" key="7">
    <source>
        <dbReference type="Proteomes" id="UP000266239"/>
    </source>
</evidence>
<dbReference type="PANTHER" id="PTHR12498">
    <property type="entry name" value="N-TERMINAL ASPARAGINE AMIDOHYDROLASE"/>
    <property type="match status" value="1"/>
</dbReference>
<dbReference type="AlphaFoldDB" id="A0A397BPB9"/>
<dbReference type="EMBL" id="QUTB01011057">
    <property type="protein sequence ID" value="RHY38532.1"/>
    <property type="molecule type" value="Genomic_DNA"/>
</dbReference>
<dbReference type="GO" id="GO:0005634">
    <property type="term" value="C:nucleus"/>
    <property type="evidence" value="ECO:0007669"/>
    <property type="project" value="TreeGrafter"/>
</dbReference>
<evidence type="ECO:0000313" key="8">
    <source>
        <dbReference type="Proteomes" id="UP000283543"/>
    </source>
</evidence>
<organism evidence="3 7">
    <name type="scientific">Aphanomyces astaci</name>
    <name type="common">Crayfish plague agent</name>
    <dbReference type="NCBI Taxonomy" id="112090"/>
    <lineage>
        <taxon>Eukaryota</taxon>
        <taxon>Sar</taxon>
        <taxon>Stramenopiles</taxon>
        <taxon>Oomycota</taxon>
        <taxon>Saprolegniomycetes</taxon>
        <taxon>Saprolegniales</taxon>
        <taxon>Verrucalvaceae</taxon>
        <taxon>Aphanomyces</taxon>
    </lineage>
</organism>
<dbReference type="GO" id="GO:0008418">
    <property type="term" value="F:protein-N-terminal asparagine amidohydrolase activity"/>
    <property type="evidence" value="ECO:0007669"/>
    <property type="project" value="InterPro"/>
</dbReference>
<dbReference type="Proteomes" id="UP000286510">
    <property type="component" value="Unassembled WGS sequence"/>
</dbReference>
<reference evidence="1 10" key="2">
    <citation type="submission" date="2019-06" db="EMBL/GenBank/DDBJ databases">
        <title>Genomics analysis of Aphanomyces spp. identifies a new class of oomycete effector associated with host adaptation.</title>
        <authorList>
            <person name="Gaulin E."/>
        </authorList>
    </citation>
    <scope>NUCLEOTIDE SEQUENCE [LARGE SCALE GENOMIC DNA]</scope>
    <source>
        <strain evidence="1 10">E</strain>
    </source>
</reference>
<dbReference type="Proteomes" id="UP000266239">
    <property type="component" value="Unassembled WGS sequence"/>
</dbReference>
<evidence type="ECO:0000313" key="2">
    <source>
        <dbReference type="EMBL" id="RHY03209.1"/>
    </source>
</evidence>
<dbReference type="EMBL" id="VJMI01009797">
    <property type="protein sequence ID" value="KAF0757895.1"/>
    <property type="molecule type" value="Genomic_DNA"/>
</dbReference>
<dbReference type="Pfam" id="PF14736">
    <property type="entry name" value="N_Asn_amidohyd"/>
    <property type="match status" value="1"/>
</dbReference>
<reference evidence="6 7" key="1">
    <citation type="submission" date="2018-08" db="EMBL/GenBank/DDBJ databases">
        <title>Aphanomyces genome sequencing and annotation.</title>
        <authorList>
            <person name="Minardi D."/>
            <person name="Oidtmann B."/>
            <person name="Van Der Giezen M."/>
            <person name="Studholme D.J."/>
        </authorList>
    </citation>
    <scope>NUCLEOTIDE SEQUENCE [LARGE SCALE GENOMIC DNA]</scope>
    <source>
        <strain evidence="5 9">FDL457</strain>
        <strain evidence="2 6">Kv</strain>
        <strain evidence="4 8">Si</strain>
        <strain evidence="3 7">Yx</strain>
    </source>
</reference>
<dbReference type="Proteomes" id="UP000283543">
    <property type="component" value="Unassembled WGS sequence"/>
</dbReference>